<reference evidence="1 2" key="1">
    <citation type="submission" date="2019-09" db="EMBL/GenBank/DDBJ databases">
        <title>Bird 10,000 Genomes (B10K) Project - Family phase.</title>
        <authorList>
            <person name="Zhang G."/>
        </authorList>
    </citation>
    <scope>NUCLEOTIDE SEQUENCE [LARGE SCALE GENOMIC DNA]</scope>
    <source>
        <strain evidence="1">B10K-DU-029-51</strain>
    </source>
</reference>
<accession>A0A7L3IH15</accession>
<proteinExistence type="predicted"/>
<dbReference type="AlphaFoldDB" id="A0A7L3IH15"/>
<organism evidence="1 2">
    <name type="scientific">Pardalotus punctatus</name>
    <name type="common">spotted pardalote</name>
    <dbReference type="NCBI Taxonomy" id="254575"/>
    <lineage>
        <taxon>Eukaryota</taxon>
        <taxon>Metazoa</taxon>
        <taxon>Chordata</taxon>
        <taxon>Craniata</taxon>
        <taxon>Vertebrata</taxon>
        <taxon>Euteleostomi</taxon>
        <taxon>Archelosauria</taxon>
        <taxon>Archosauria</taxon>
        <taxon>Dinosauria</taxon>
        <taxon>Saurischia</taxon>
        <taxon>Theropoda</taxon>
        <taxon>Coelurosauria</taxon>
        <taxon>Aves</taxon>
        <taxon>Neognathae</taxon>
        <taxon>Neoaves</taxon>
        <taxon>Telluraves</taxon>
        <taxon>Australaves</taxon>
        <taxon>Passeriformes</taxon>
        <taxon>Meliphagoidea</taxon>
        <taxon>Pardalotidae</taxon>
        <taxon>Pardalotus</taxon>
    </lineage>
</organism>
<sequence>TIQPQFAVAQQPGQWQTRLMDCCSDCSVCLCGTFCCLCLDIQVALDMNECFLCGSSVAMRTLYHTK</sequence>
<name>A0A7L3IH15_9PASS</name>
<protein>
    <submittedName>
        <fullName evidence="1">PLAC8 protein</fullName>
    </submittedName>
</protein>
<keyword evidence="2" id="KW-1185">Reference proteome</keyword>
<comment type="caution">
    <text evidence="1">The sequence shown here is derived from an EMBL/GenBank/DDBJ whole genome shotgun (WGS) entry which is preliminary data.</text>
</comment>
<feature type="non-terminal residue" evidence="1">
    <location>
        <position position="1"/>
    </location>
</feature>
<feature type="non-terminal residue" evidence="1">
    <location>
        <position position="66"/>
    </location>
</feature>
<gene>
    <name evidence="1" type="primary">Plac8_1</name>
    <name evidence="1" type="ORF">PARPUN_R01504</name>
</gene>
<evidence type="ECO:0000313" key="2">
    <source>
        <dbReference type="Proteomes" id="UP000570592"/>
    </source>
</evidence>
<dbReference type="Proteomes" id="UP000570592">
    <property type="component" value="Unassembled WGS sequence"/>
</dbReference>
<dbReference type="EMBL" id="VZTX01020288">
    <property type="protein sequence ID" value="NXU16016.1"/>
    <property type="molecule type" value="Genomic_DNA"/>
</dbReference>
<evidence type="ECO:0000313" key="1">
    <source>
        <dbReference type="EMBL" id="NXU16016.1"/>
    </source>
</evidence>